<evidence type="ECO:0000256" key="11">
    <source>
        <dbReference type="ARBA" id="ARBA00023159"/>
    </source>
</evidence>
<dbReference type="InterPro" id="IPR001789">
    <property type="entry name" value="Sig_transdc_resp-reg_receiver"/>
</dbReference>
<keyword evidence="6" id="KW-0547">Nucleotide-binding</keyword>
<dbReference type="PRINTS" id="PR01590">
    <property type="entry name" value="HTHFIS"/>
</dbReference>
<dbReference type="InterPro" id="IPR011006">
    <property type="entry name" value="CheY-like_superfamily"/>
</dbReference>
<evidence type="ECO:0000256" key="5">
    <source>
        <dbReference type="ARBA" id="ARBA00022553"/>
    </source>
</evidence>
<keyword evidence="19" id="KW-1185">Reference proteome</keyword>
<dbReference type="PROSITE" id="PS50045">
    <property type="entry name" value="SIGMA54_INTERACT_4"/>
    <property type="match status" value="1"/>
</dbReference>
<dbReference type="Pfam" id="PF25601">
    <property type="entry name" value="AAA_lid_14"/>
    <property type="match status" value="1"/>
</dbReference>
<dbReference type="GO" id="GO:0043565">
    <property type="term" value="F:sequence-specific DNA binding"/>
    <property type="evidence" value="ECO:0007669"/>
    <property type="project" value="InterPro"/>
</dbReference>
<dbReference type="FunFam" id="3.40.50.300:FF:000006">
    <property type="entry name" value="DNA-binding transcriptional regulator NtrC"/>
    <property type="match status" value="1"/>
</dbReference>
<dbReference type="SUPFAM" id="SSF46689">
    <property type="entry name" value="Homeodomain-like"/>
    <property type="match status" value="1"/>
</dbReference>
<evidence type="ECO:0000256" key="12">
    <source>
        <dbReference type="ARBA" id="ARBA00023163"/>
    </source>
</evidence>
<evidence type="ECO:0000313" key="19">
    <source>
        <dbReference type="Proteomes" id="UP000323917"/>
    </source>
</evidence>
<dbReference type="InterPro" id="IPR027417">
    <property type="entry name" value="P-loop_NTPase"/>
</dbReference>
<protein>
    <recommendedName>
        <fullName evidence="2">DNA-binding transcriptional regulator NtrC</fullName>
    </recommendedName>
    <alternativeName>
        <fullName evidence="13">Nitrogen regulation protein NR(I)</fullName>
    </alternativeName>
    <alternativeName>
        <fullName evidence="14">Nitrogen regulator I</fullName>
    </alternativeName>
</protein>
<dbReference type="InterPro" id="IPR002078">
    <property type="entry name" value="Sigma_54_int"/>
</dbReference>
<dbReference type="Gene3D" id="1.10.8.60">
    <property type="match status" value="1"/>
</dbReference>
<dbReference type="Pfam" id="PF00072">
    <property type="entry name" value="Response_reg"/>
    <property type="match status" value="1"/>
</dbReference>
<dbReference type="EMBL" id="CP042913">
    <property type="protein sequence ID" value="QEG34109.1"/>
    <property type="molecule type" value="Genomic_DNA"/>
</dbReference>
<proteinExistence type="predicted"/>
<dbReference type="SMART" id="SM00448">
    <property type="entry name" value="REC"/>
    <property type="match status" value="1"/>
</dbReference>
<evidence type="ECO:0000259" key="17">
    <source>
        <dbReference type="PROSITE" id="PS50110"/>
    </source>
</evidence>
<dbReference type="Pfam" id="PF02954">
    <property type="entry name" value="HTH_8"/>
    <property type="match status" value="1"/>
</dbReference>
<dbReference type="OrthoDB" id="7476585at2"/>
<dbReference type="SUPFAM" id="SSF52172">
    <property type="entry name" value="CheY-like"/>
    <property type="match status" value="1"/>
</dbReference>
<dbReference type="Gene3D" id="1.10.10.60">
    <property type="entry name" value="Homeodomain-like"/>
    <property type="match status" value="1"/>
</dbReference>
<dbReference type="Proteomes" id="UP000323917">
    <property type="component" value="Chromosome"/>
</dbReference>
<keyword evidence="4" id="KW-0678">Repressor</keyword>
<dbReference type="InterPro" id="IPR002197">
    <property type="entry name" value="HTH_Fis"/>
</dbReference>
<dbReference type="PANTHER" id="PTHR32071">
    <property type="entry name" value="TRANSCRIPTIONAL REGULATORY PROTEIN"/>
    <property type="match status" value="1"/>
</dbReference>
<dbReference type="GO" id="GO:0000160">
    <property type="term" value="P:phosphorelay signal transduction system"/>
    <property type="evidence" value="ECO:0007669"/>
    <property type="project" value="UniProtKB-KW"/>
</dbReference>
<evidence type="ECO:0000256" key="14">
    <source>
        <dbReference type="ARBA" id="ARBA00031910"/>
    </source>
</evidence>
<dbReference type="InterPro" id="IPR025943">
    <property type="entry name" value="Sigma_54_int_dom_ATP-bd_2"/>
</dbReference>
<dbReference type="InterPro" id="IPR009057">
    <property type="entry name" value="Homeodomain-like_sf"/>
</dbReference>
<evidence type="ECO:0000259" key="16">
    <source>
        <dbReference type="PROSITE" id="PS50045"/>
    </source>
</evidence>
<keyword evidence="8" id="KW-0902">Two-component regulatory system</keyword>
<evidence type="ECO:0000256" key="8">
    <source>
        <dbReference type="ARBA" id="ARBA00023012"/>
    </source>
</evidence>
<sequence length="462" mass="49986">MARILVVDDEPAICWGIEQLALSLGHEVEVAASAEQGLQIAAITHFDLLLLDVRLPGIDGISALPKFRECLISAPVVVMTAFGDLETAVRAVQNGAFEYLLKPFDLAEVRATINRAFELPSLSTPQAIVKAGGAMLGQTQGMQEVFKRIALAASSEVSVLITGEQGVGKEEAARAIHQHSTRSTGPFVAVNVKALSPTMAEAELFGHKIGGSSDSFPARNGLLLEASGGTLFLDEVADISLPIQAKLIRALDQAEVIPLGTNRPIRTDIRVISSSSQDLSHRVHSGEFRQDLCYHLSEFEIAIPPLRERADDILLLAQHFASLLAGEEANFTKETRDELLQRKWFGNLDELRDALAQALSNSGSGRILPEHLPAPIAKQTDDGSSTVATKSLEQLARLRAADLLGDPSSEGLVYERFLEEVEPALLQSAMDHFSNEYAPAARALGLHRTTLKRKLEQYGLAK</sequence>
<evidence type="ECO:0000256" key="10">
    <source>
        <dbReference type="ARBA" id="ARBA00023125"/>
    </source>
</evidence>
<feature type="modified residue" description="4-aspartylphosphate" evidence="15">
    <location>
        <position position="52"/>
    </location>
</feature>
<keyword evidence="9" id="KW-0805">Transcription regulation</keyword>
<dbReference type="Gene3D" id="3.40.50.300">
    <property type="entry name" value="P-loop containing nucleotide triphosphate hydrolases"/>
    <property type="match status" value="1"/>
</dbReference>
<dbReference type="RefSeq" id="WP_148072798.1">
    <property type="nucleotide sequence ID" value="NZ_CP042913.1"/>
</dbReference>
<organism evidence="18 19">
    <name type="scientific">Bythopirellula goksoeyrii</name>
    <dbReference type="NCBI Taxonomy" id="1400387"/>
    <lineage>
        <taxon>Bacteria</taxon>
        <taxon>Pseudomonadati</taxon>
        <taxon>Planctomycetota</taxon>
        <taxon>Planctomycetia</taxon>
        <taxon>Pirellulales</taxon>
        <taxon>Lacipirellulaceae</taxon>
        <taxon>Bythopirellula</taxon>
    </lineage>
</organism>
<dbReference type="PANTHER" id="PTHR32071:SF95">
    <property type="entry name" value="DNA-BINDING TRANSCRIPTIONAL REGULATOR NTRC"/>
    <property type="match status" value="1"/>
</dbReference>
<dbReference type="KEGG" id="bgok:Pr1d_13810"/>
<keyword evidence="5 15" id="KW-0597">Phosphoprotein</keyword>
<dbReference type="GO" id="GO:0005524">
    <property type="term" value="F:ATP binding"/>
    <property type="evidence" value="ECO:0007669"/>
    <property type="project" value="UniProtKB-KW"/>
</dbReference>
<name>A0A5B9Q8U8_9BACT</name>
<dbReference type="InterPro" id="IPR058031">
    <property type="entry name" value="AAA_lid_NorR"/>
</dbReference>
<evidence type="ECO:0000256" key="3">
    <source>
        <dbReference type="ARBA" id="ARBA00022490"/>
    </source>
</evidence>
<evidence type="ECO:0000256" key="9">
    <source>
        <dbReference type="ARBA" id="ARBA00023015"/>
    </source>
</evidence>
<dbReference type="SUPFAM" id="SSF52540">
    <property type="entry name" value="P-loop containing nucleoside triphosphate hydrolases"/>
    <property type="match status" value="1"/>
</dbReference>
<feature type="domain" description="Sigma-54 factor interaction" evidence="16">
    <location>
        <begin position="135"/>
        <end position="360"/>
    </location>
</feature>
<dbReference type="PROSITE" id="PS50110">
    <property type="entry name" value="RESPONSE_REGULATORY"/>
    <property type="match status" value="1"/>
</dbReference>
<evidence type="ECO:0000256" key="15">
    <source>
        <dbReference type="PROSITE-ProRule" id="PRU00169"/>
    </source>
</evidence>
<gene>
    <name evidence="18" type="primary">glnG_1</name>
    <name evidence="18" type="ORF">Pr1d_13810</name>
</gene>
<evidence type="ECO:0000256" key="6">
    <source>
        <dbReference type="ARBA" id="ARBA00022741"/>
    </source>
</evidence>
<keyword evidence="11" id="KW-0010">Activator</keyword>
<dbReference type="GO" id="GO:0006355">
    <property type="term" value="P:regulation of DNA-templated transcription"/>
    <property type="evidence" value="ECO:0007669"/>
    <property type="project" value="InterPro"/>
</dbReference>
<evidence type="ECO:0000256" key="1">
    <source>
        <dbReference type="ARBA" id="ARBA00004496"/>
    </source>
</evidence>
<keyword evidence="10" id="KW-0238">DNA-binding</keyword>
<feature type="domain" description="Response regulatory" evidence="17">
    <location>
        <begin position="3"/>
        <end position="117"/>
    </location>
</feature>
<accession>A0A5B9Q8U8</accession>
<evidence type="ECO:0000256" key="7">
    <source>
        <dbReference type="ARBA" id="ARBA00022840"/>
    </source>
</evidence>
<dbReference type="GO" id="GO:0005737">
    <property type="term" value="C:cytoplasm"/>
    <property type="evidence" value="ECO:0007669"/>
    <property type="project" value="UniProtKB-SubCell"/>
</dbReference>
<dbReference type="AlphaFoldDB" id="A0A5B9Q8U8"/>
<comment type="subcellular location">
    <subcellularLocation>
        <location evidence="1">Cytoplasm</location>
    </subcellularLocation>
</comment>
<evidence type="ECO:0000256" key="2">
    <source>
        <dbReference type="ARBA" id="ARBA00019059"/>
    </source>
</evidence>
<reference evidence="18 19" key="1">
    <citation type="submission" date="2019-08" db="EMBL/GenBank/DDBJ databases">
        <title>Deep-cultivation of Planctomycetes and their phenomic and genomic characterization uncovers novel biology.</title>
        <authorList>
            <person name="Wiegand S."/>
            <person name="Jogler M."/>
            <person name="Boedeker C."/>
            <person name="Pinto D."/>
            <person name="Vollmers J."/>
            <person name="Rivas-Marin E."/>
            <person name="Kohn T."/>
            <person name="Peeters S.H."/>
            <person name="Heuer A."/>
            <person name="Rast P."/>
            <person name="Oberbeckmann S."/>
            <person name="Bunk B."/>
            <person name="Jeske O."/>
            <person name="Meyerdierks A."/>
            <person name="Storesund J.E."/>
            <person name="Kallscheuer N."/>
            <person name="Luecker S."/>
            <person name="Lage O.M."/>
            <person name="Pohl T."/>
            <person name="Merkel B.J."/>
            <person name="Hornburger P."/>
            <person name="Mueller R.-W."/>
            <person name="Bruemmer F."/>
            <person name="Labrenz M."/>
            <person name="Spormann A.M."/>
            <person name="Op den Camp H."/>
            <person name="Overmann J."/>
            <person name="Amann R."/>
            <person name="Jetten M.S.M."/>
            <person name="Mascher T."/>
            <person name="Medema M.H."/>
            <person name="Devos D.P."/>
            <person name="Kaster A.-K."/>
            <person name="Ovreas L."/>
            <person name="Rohde M."/>
            <person name="Galperin M.Y."/>
            <person name="Jogler C."/>
        </authorList>
    </citation>
    <scope>NUCLEOTIDE SEQUENCE [LARGE SCALE GENOMIC DNA]</scope>
    <source>
        <strain evidence="18 19">Pr1d</strain>
    </source>
</reference>
<dbReference type="CDD" id="cd00009">
    <property type="entry name" value="AAA"/>
    <property type="match status" value="1"/>
</dbReference>
<evidence type="ECO:0000256" key="4">
    <source>
        <dbReference type="ARBA" id="ARBA00022491"/>
    </source>
</evidence>
<dbReference type="Gene3D" id="3.40.50.2300">
    <property type="match status" value="1"/>
</dbReference>
<keyword evidence="3" id="KW-0963">Cytoplasm</keyword>
<evidence type="ECO:0000256" key="13">
    <source>
        <dbReference type="ARBA" id="ARBA00029881"/>
    </source>
</evidence>
<keyword evidence="7" id="KW-0067">ATP-binding</keyword>
<evidence type="ECO:0000313" key="18">
    <source>
        <dbReference type="EMBL" id="QEG34109.1"/>
    </source>
</evidence>
<dbReference type="PROSITE" id="PS00676">
    <property type="entry name" value="SIGMA54_INTERACT_2"/>
    <property type="match status" value="1"/>
</dbReference>
<dbReference type="CDD" id="cd00156">
    <property type="entry name" value="REC"/>
    <property type="match status" value="1"/>
</dbReference>
<keyword evidence="12" id="KW-0804">Transcription</keyword>
<dbReference type="Pfam" id="PF00158">
    <property type="entry name" value="Sigma54_activat"/>
    <property type="match status" value="1"/>
</dbReference>